<gene>
    <name evidence="1" type="ORF">EHQ30_04220</name>
</gene>
<dbReference type="SUPFAM" id="SSF52266">
    <property type="entry name" value="SGNH hydrolase"/>
    <property type="match status" value="1"/>
</dbReference>
<dbReference type="NCBIfam" id="NF047594">
    <property type="entry name" value="LIC10707_fam"/>
    <property type="match status" value="1"/>
</dbReference>
<accession>A0A2M9Y6L5</accession>
<keyword evidence="1" id="KW-0378">Hydrolase</keyword>
<dbReference type="EMBL" id="RQFP01000001">
    <property type="protein sequence ID" value="TGK95842.1"/>
    <property type="molecule type" value="Genomic_DNA"/>
</dbReference>
<dbReference type="CDD" id="cd00229">
    <property type="entry name" value="SGNH_hydrolase"/>
    <property type="match status" value="1"/>
</dbReference>
<protein>
    <submittedName>
        <fullName evidence="1">SGNH/GDSL hydrolase family protein</fullName>
    </submittedName>
</protein>
<organism evidence="1 2">
    <name type="scientific">Leptospira brenneri</name>
    <dbReference type="NCBI Taxonomy" id="2023182"/>
    <lineage>
        <taxon>Bacteria</taxon>
        <taxon>Pseudomonadati</taxon>
        <taxon>Spirochaetota</taxon>
        <taxon>Spirochaetia</taxon>
        <taxon>Leptospirales</taxon>
        <taxon>Leptospiraceae</taxon>
        <taxon>Leptospira</taxon>
    </lineage>
</organism>
<dbReference type="Proteomes" id="UP000297891">
    <property type="component" value="Unassembled WGS sequence"/>
</dbReference>
<name>A0A2M9Y6L5_9LEPT</name>
<dbReference type="OrthoDB" id="329060at2"/>
<dbReference type="GO" id="GO:0016788">
    <property type="term" value="F:hydrolase activity, acting on ester bonds"/>
    <property type="evidence" value="ECO:0007669"/>
    <property type="project" value="UniProtKB-ARBA"/>
</dbReference>
<sequence length="472" mass="53779">MSRNITAFFSLLAIWISPILADKNAFRTFFPEERQEVEYFINDTDCNTQFSDSHPDSFEPNKTFLTFYGDSLGDFVEEPLYGYFGWDKYLTMMNFGVEWNVQNLAVAGYTTEGVYNLVSRCALSIEKRINFKTSPNVALEIGGNDFWGNSLLLTFMPWKFGSVVDRVIYNTKAILYQLRNPRRNKNILVMGNFPNLSYSPTLGHTNKYFKPLSVHPDVNFSLNMDKLKEEQAKAFRDDVQRGFIASMGSMGGWLVAFIMPVDINKLNAEFSQAILGIKQAYNEAIAKLVVVSNIMELEALHSQILNLGSSPTGFDDWYWQWLRTIRNNPSMVTSLGMLFSQGPLELSVQEVNQKYGNVHFLPMYHLFIRQHDCFIFGQCWVANPLLYQDQIGHLNFLGYTIWASALSNKVVELNWHNSLVNGPPKFNGAVSIPGDDTVVVPTIDEYPPDSVVIHPDPIDIFIVICLFTGKCW</sequence>
<dbReference type="AlphaFoldDB" id="A0A2M9Y6L5"/>
<proteinExistence type="predicted"/>
<keyword evidence="2" id="KW-1185">Reference proteome</keyword>
<dbReference type="InterPro" id="IPR036514">
    <property type="entry name" value="SGNH_hydro_sf"/>
</dbReference>
<reference evidence="1" key="1">
    <citation type="journal article" date="2019" name="PLoS Negl. Trop. Dis.">
        <title>Revisiting the worldwide diversity of Leptospira species in the environment.</title>
        <authorList>
            <person name="Vincent A.T."/>
            <person name="Schiettekatte O."/>
            <person name="Bourhy P."/>
            <person name="Veyrier F.J."/>
            <person name="Picardeau M."/>
        </authorList>
    </citation>
    <scope>NUCLEOTIDE SEQUENCE [LARGE SCALE GENOMIC DNA]</scope>
    <source>
        <strain evidence="1">201800277</strain>
    </source>
</reference>
<dbReference type="Gene3D" id="3.40.50.1110">
    <property type="entry name" value="SGNH hydrolase"/>
    <property type="match status" value="1"/>
</dbReference>
<comment type="caution">
    <text evidence="1">The sequence shown here is derived from an EMBL/GenBank/DDBJ whole genome shotgun (WGS) entry which is preliminary data.</text>
</comment>
<evidence type="ECO:0000313" key="1">
    <source>
        <dbReference type="EMBL" id="TGK95842.1"/>
    </source>
</evidence>
<evidence type="ECO:0000313" key="2">
    <source>
        <dbReference type="Proteomes" id="UP000297891"/>
    </source>
</evidence>
<dbReference type="RefSeq" id="WP_100789199.1">
    <property type="nucleotide sequence ID" value="NZ_NPDQ01000001.1"/>
</dbReference>